<feature type="transmembrane region" description="Helical" evidence="1">
    <location>
        <begin position="76"/>
        <end position="98"/>
    </location>
</feature>
<evidence type="ECO:0000256" key="1">
    <source>
        <dbReference type="SAM" id="Phobius"/>
    </source>
</evidence>
<organism evidence="2 3">
    <name type="scientific">candidate division CPR2 bacterium GW2011_GWC1_41_48</name>
    <dbReference type="NCBI Taxonomy" id="1618344"/>
    <lineage>
        <taxon>Bacteria</taxon>
        <taxon>Bacteria division CPR2</taxon>
    </lineage>
</organism>
<evidence type="ECO:0000313" key="2">
    <source>
        <dbReference type="EMBL" id="KKS09871.1"/>
    </source>
</evidence>
<feature type="transmembrane region" description="Helical" evidence="1">
    <location>
        <begin position="104"/>
        <end position="125"/>
    </location>
</feature>
<gene>
    <name evidence="2" type="ORF">UU65_C0001G0276</name>
</gene>
<reference evidence="2 3" key="1">
    <citation type="journal article" date="2015" name="Nature">
        <title>rRNA introns, odd ribosomes, and small enigmatic genomes across a large radiation of phyla.</title>
        <authorList>
            <person name="Brown C.T."/>
            <person name="Hug L.A."/>
            <person name="Thomas B.C."/>
            <person name="Sharon I."/>
            <person name="Castelle C.J."/>
            <person name="Singh A."/>
            <person name="Wilkins M.J."/>
            <person name="Williams K.H."/>
            <person name="Banfield J.F."/>
        </authorList>
    </citation>
    <scope>NUCLEOTIDE SEQUENCE [LARGE SCALE GENOMIC DNA]</scope>
</reference>
<keyword evidence="1" id="KW-0472">Membrane</keyword>
<proteinExistence type="predicted"/>
<sequence>MGEFDLDPQTKKDLQMFGKSGELVETNEFSSEINTKDVETRSLISMVVNYLLPVFMSSGFLWALNNFAKNLSSKVYFSFLGIIILGIIVSIGHILAFFTKKSFWLFFLVVGLPGIGFAIYSIFFAK</sequence>
<accession>A0A0G0YJZ4</accession>
<keyword evidence="1" id="KW-1133">Transmembrane helix</keyword>
<dbReference type="EMBL" id="LCBL01000001">
    <property type="protein sequence ID" value="KKS09871.1"/>
    <property type="molecule type" value="Genomic_DNA"/>
</dbReference>
<name>A0A0G0YJZ4_UNCC2</name>
<dbReference type="Proteomes" id="UP000033869">
    <property type="component" value="Unassembled WGS sequence"/>
</dbReference>
<comment type="caution">
    <text evidence="2">The sequence shown here is derived from an EMBL/GenBank/DDBJ whole genome shotgun (WGS) entry which is preliminary data.</text>
</comment>
<keyword evidence="1" id="KW-0812">Transmembrane</keyword>
<dbReference type="AlphaFoldDB" id="A0A0G0YJZ4"/>
<feature type="transmembrane region" description="Helical" evidence="1">
    <location>
        <begin position="43"/>
        <end position="64"/>
    </location>
</feature>
<evidence type="ECO:0000313" key="3">
    <source>
        <dbReference type="Proteomes" id="UP000033869"/>
    </source>
</evidence>
<protein>
    <submittedName>
        <fullName evidence="2">Uncharacterized protein</fullName>
    </submittedName>
</protein>